<evidence type="ECO:0000313" key="2">
    <source>
        <dbReference type="Proteomes" id="UP001518140"/>
    </source>
</evidence>
<keyword evidence="2" id="KW-1185">Reference proteome</keyword>
<dbReference type="Proteomes" id="UP001518140">
    <property type="component" value="Unassembled WGS sequence"/>
</dbReference>
<reference evidence="1 2" key="1">
    <citation type="submission" date="2020-02" db="EMBL/GenBank/DDBJ databases">
        <title>Whole-genome analyses of novel actinobacteria.</title>
        <authorList>
            <person name="Sahin N."/>
            <person name="Tokatli A."/>
        </authorList>
    </citation>
    <scope>NUCLEOTIDE SEQUENCE [LARGE SCALE GENOMIC DNA]</scope>
    <source>
        <strain evidence="1 2">YC419</strain>
    </source>
</reference>
<organism evidence="1 2">
    <name type="scientific">Streptomyces ureilyticus</name>
    <dbReference type="NCBI Taxonomy" id="1775131"/>
    <lineage>
        <taxon>Bacteria</taxon>
        <taxon>Bacillati</taxon>
        <taxon>Actinomycetota</taxon>
        <taxon>Actinomycetes</taxon>
        <taxon>Kitasatosporales</taxon>
        <taxon>Streptomycetaceae</taxon>
        <taxon>Streptomyces</taxon>
    </lineage>
</organism>
<comment type="caution">
    <text evidence="1">The sequence shown here is derived from an EMBL/GenBank/DDBJ whole genome shotgun (WGS) entry which is preliminary data.</text>
</comment>
<evidence type="ECO:0008006" key="3">
    <source>
        <dbReference type="Google" id="ProtNLM"/>
    </source>
</evidence>
<dbReference type="EMBL" id="JAAKZX010000053">
    <property type="protein sequence ID" value="NGO44077.1"/>
    <property type="molecule type" value="Genomic_DNA"/>
</dbReference>
<gene>
    <name evidence="1" type="ORF">G6048_18555</name>
</gene>
<proteinExistence type="predicted"/>
<accession>A0ABX0DRG4</accession>
<name>A0ABX0DRG4_9ACTN</name>
<sequence>MDTDLDTLLIALYVELTDRILPARQIRPQPGPGRPAEVTDAELVCLVVAQVLLRFNNERHWLRAAPALVGHLFPHLLSQSEYNRRLRAAGELMEAALRRLAARTPSTAELLRLMDGTPVPCGASRQTAHRSDLAGWAGYGFDKSHHRFYWGAELMLLCAPDGAVTGFGLVNPKLVKEREAALLMFAEPKNRPWPGTLDVCDKGFAGADFAAELAEWGITIVRPARKDEPDDLSFPDD</sequence>
<evidence type="ECO:0000313" key="1">
    <source>
        <dbReference type="EMBL" id="NGO44077.1"/>
    </source>
</evidence>
<protein>
    <recommendedName>
        <fullName evidence="3">Transposase</fullName>
    </recommendedName>
</protein>